<dbReference type="EMBL" id="JAPEUX010000007">
    <property type="protein sequence ID" value="KAJ4348071.1"/>
    <property type="molecule type" value="Genomic_DNA"/>
</dbReference>
<dbReference type="GeneID" id="80912973"/>
<organism evidence="2 3">
    <name type="scientific">Didymosphaeria variabile</name>
    <dbReference type="NCBI Taxonomy" id="1932322"/>
    <lineage>
        <taxon>Eukaryota</taxon>
        <taxon>Fungi</taxon>
        <taxon>Dikarya</taxon>
        <taxon>Ascomycota</taxon>
        <taxon>Pezizomycotina</taxon>
        <taxon>Dothideomycetes</taxon>
        <taxon>Pleosporomycetidae</taxon>
        <taxon>Pleosporales</taxon>
        <taxon>Massarineae</taxon>
        <taxon>Didymosphaeriaceae</taxon>
        <taxon>Didymosphaeria</taxon>
    </lineage>
</organism>
<gene>
    <name evidence="2" type="ORF">N0V89_009443</name>
</gene>
<comment type="caution">
    <text evidence="2">The sequence shown here is derived from an EMBL/GenBank/DDBJ whole genome shotgun (WGS) entry which is preliminary data.</text>
</comment>
<sequence>MLSLFEAFVYGTFVVLISATIVVLHMGVTNVEDSLDSEEQRAFLRIDQLLKELNEEAKKYADTKLTAAKRDEMERKLDASIETYKEVVLEIMAEVDKTRKEKDRVRRGLD</sequence>
<evidence type="ECO:0000256" key="1">
    <source>
        <dbReference type="SAM" id="Phobius"/>
    </source>
</evidence>
<dbReference type="RefSeq" id="XP_056067459.1">
    <property type="nucleotide sequence ID" value="XM_056218194.1"/>
</dbReference>
<dbReference type="AlphaFoldDB" id="A0A9W9C7A0"/>
<keyword evidence="3" id="KW-1185">Reference proteome</keyword>
<name>A0A9W9C7A0_9PLEO</name>
<evidence type="ECO:0000313" key="2">
    <source>
        <dbReference type="EMBL" id="KAJ4348071.1"/>
    </source>
</evidence>
<accession>A0A9W9C7A0</accession>
<proteinExistence type="predicted"/>
<keyword evidence="1" id="KW-0472">Membrane</keyword>
<protein>
    <submittedName>
        <fullName evidence="2">Uncharacterized protein</fullName>
    </submittedName>
</protein>
<reference evidence="2" key="1">
    <citation type="submission" date="2022-10" db="EMBL/GenBank/DDBJ databases">
        <title>Tapping the CABI collections for fungal endophytes: first genome assemblies for Collariella, Neodidymelliopsis, Ascochyta clinopodiicola, Didymella pomorum, Didymosphaeria variabile, Neocosmospora piperis and Neocucurbitaria cava.</title>
        <authorList>
            <person name="Hill R."/>
        </authorList>
    </citation>
    <scope>NUCLEOTIDE SEQUENCE</scope>
    <source>
        <strain evidence="2">IMI 356815</strain>
    </source>
</reference>
<feature type="transmembrane region" description="Helical" evidence="1">
    <location>
        <begin position="7"/>
        <end position="28"/>
    </location>
</feature>
<evidence type="ECO:0000313" key="3">
    <source>
        <dbReference type="Proteomes" id="UP001140513"/>
    </source>
</evidence>
<keyword evidence="1" id="KW-0812">Transmembrane</keyword>
<keyword evidence="1" id="KW-1133">Transmembrane helix</keyword>
<dbReference type="Proteomes" id="UP001140513">
    <property type="component" value="Unassembled WGS sequence"/>
</dbReference>